<evidence type="ECO:0000313" key="1">
    <source>
        <dbReference type="EMBL" id="CAD8116429.1"/>
    </source>
</evidence>
<proteinExistence type="predicted"/>
<reference evidence="1" key="1">
    <citation type="submission" date="2021-01" db="EMBL/GenBank/DDBJ databases">
        <authorList>
            <consortium name="Genoscope - CEA"/>
            <person name="William W."/>
        </authorList>
    </citation>
    <scope>NUCLEOTIDE SEQUENCE</scope>
</reference>
<dbReference type="AlphaFoldDB" id="A0A8S1QLC4"/>
<comment type="caution">
    <text evidence="1">The sequence shown here is derived from an EMBL/GenBank/DDBJ whole genome shotgun (WGS) entry which is preliminary data.</text>
</comment>
<evidence type="ECO:0000313" key="2">
    <source>
        <dbReference type="Proteomes" id="UP000692954"/>
    </source>
</evidence>
<organism evidence="1 2">
    <name type="scientific">Paramecium sonneborni</name>
    <dbReference type="NCBI Taxonomy" id="65129"/>
    <lineage>
        <taxon>Eukaryota</taxon>
        <taxon>Sar</taxon>
        <taxon>Alveolata</taxon>
        <taxon>Ciliophora</taxon>
        <taxon>Intramacronucleata</taxon>
        <taxon>Oligohymenophorea</taxon>
        <taxon>Peniculida</taxon>
        <taxon>Parameciidae</taxon>
        <taxon>Paramecium</taxon>
    </lineage>
</organism>
<dbReference type="Proteomes" id="UP000692954">
    <property type="component" value="Unassembled WGS sequence"/>
</dbReference>
<sequence>MMMKKINQFHQYQYKFKVQLTLLNQITMRFQQYNIQMPYMFSDMISYYKRSIPQTIIDAIIYMCLLYKIKKQMFAQIVIQSHCLRLMQYQNNPKTTNYLVIKSKHRCCIIKGFFNSQNNLITKRFQVQIICKINRYLSACYRGNLFIYLFENYRQLEIDTTLYSKTYN</sequence>
<keyword evidence="2" id="KW-1185">Reference proteome</keyword>
<gene>
    <name evidence="1" type="ORF">PSON_ATCC_30995.1.T1110021</name>
</gene>
<accession>A0A8S1QLC4</accession>
<name>A0A8S1QLC4_9CILI</name>
<protein>
    <submittedName>
        <fullName evidence="1">Uncharacterized protein</fullName>
    </submittedName>
</protein>
<dbReference type="EMBL" id="CAJJDN010000111">
    <property type="protein sequence ID" value="CAD8116429.1"/>
    <property type="molecule type" value="Genomic_DNA"/>
</dbReference>